<dbReference type="AlphaFoldDB" id="A0A0W0EX92"/>
<protein>
    <submittedName>
        <fullName evidence="1">Uncharacterized protein</fullName>
    </submittedName>
</protein>
<sequence length="49" mass="5224">MVASSSSISQTRTAFKRRIIYSHGSGNVELSSGGRAPIWGTSTINAVKR</sequence>
<name>A0A0W0EX92_MONRR</name>
<organism evidence="1 2">
    <name type="scientific">Moniliophthora roreri</name>
    <name type="common">Frosty pod rot fungus</name>
    <name type="synonym">Monilia roreri</name>
    <dbReference type="NCBI Taxonomy" id="221103"/>
    <lineage>
        <taxon>Eukaryota</taxon>
        <taxon>Fungi</taxon>
        <taxon>Dikarya</taxon>
        <taxon>Basidiomycota</taxon>
        <taxon>Agaricomycotina</taxon>
        <taxon>Agaricomycetes</taxon>
        <taxon>Agaricomycetidae</taxon>
        <taxon>Agaricales</taxon>
        <taxon>Marasmiineae</taxon>
        <taxon>Marasmiaceae</taxon>
        <taxon>Moniliophthora</taxon>
    </lineage>
</organism>
<dbReference type="EMBL" id="LATX01002470">
    <property type="protein sequence ID" value="KTB28530.1"/>
    <property type="molecule type" value="Genomic_DNA"/>
</dbReference>
<reference evidence="1 2" key="1">
    <citation type="submission" date="2015-12" db="EMBL/GenBank/DDBJ databases">
        <title>Draft genome sequence of Moniliophthora roreri, the causal agent of frosty pod rot of cacao.</title>
        <authorList>
            <person name="Aime M.C."/>
            <person name="Diaz-Valderrama J.R."/>
            <person name="Kijpornyongpan T."/>
            <person name="Phillips-Mora W."/>
        </authorList>
    </citation>
    <scope>NUCLEOTIDE SEQUENCE [LARGE SCALE GENOMIC DNA]</scope>
    <source>
        <strain evidence="1 2">MCA 2952</strain>
    </source>
</reference>
<accession>A0A0W0EX92</accession>
<evidence type="ECO:0000313" key="1">
    <source>
        <dbReference type="EMBL" id="KTB28530.1"/>
    </source>
</evidence>
<dbReference type="Proteomes" id="UP000054988">
    <property type="component" value="Unassembled WGS sequence"/>
</dbReference>
<evidence type="ECO:0000313" key="2">
    <source>
        <dbReference type="Proteomes" id="UP000054988"/>
    </source>
</evidence>
<gene>
    <name evidence="1" type="ORF">WG66_18884</name>
</gene>
<proteinExistence type="predicted"/>
<comment type="caution">
    <text evidence="1">The sequence shown here is derived from an EMBL/GenBank/DDBJ whole genome shotgun (WGS) entry which is preliminary data.</text>
</comment>